<protein>
    <submittedName>
        <fullName evidence="1">Uncharacterized protein</fullName>
    </submittedName>
</protein>
<accession>A0A3S5AM75</accession>
<organism evidence="1 2">
    <name type="scientific">Protopolystoma xenopodis</name>
    <dbReference type="NCBI Taxonomy" id="117903"/>
    <lineage>
        <taxon>Eukaryota</taxon>
        <taxon>Metazoa</taxon>
        <taxon>Spiralia</taxon>
        <taxon>Lophotrochozoa</taxon>
        <taxon>Platyhelminthes</taxon>
        <taxon>Monogenea</taxon>
        <taxon>Polyopisthocotylea</taxon>
        <taxon>Polystomatidea</taxon>
        <taxon>Polystomatidae</taxon>
        <taxon>Protopolystoma</taxon>
    </lineage>
</organism>
<comment type="caution">
    <text evidence="1">The sequence shown here is derived from an EMBL/GenBank/DDBJ whole genome shotgun (WGS) entry which is preliminary data.</text>
</comment>
<proteinExistence type="predicted"/>
<sequence length="155" mass="17964">MSPRLVCLSMMATVHQTWPSLTPQAEEPSRRTILNPASPWRNPALLGEQSFQPLVRSPYSSRSSRKTRAVGNRMCVPDIPSVLKPLLTSYQWAPEPFLRPGSVWRRRKRPTWKRLTTRSLSLLTETSLGLYRPNHLRVSCGIIWKLQMRVNFHFK</sequence>
<dbReference type="AlphaFoldDB" id="A0A3S5AM75"/>
<evidence type="ECO:0000313" key="1">
    <source>
        <dbReference type="EMBL" id="VEL23634.1"/>
    </source>
</evidence>
<name>A0A3S5AM75_9PLAT</name>
<keyword evidence="2" id="KW-1185">Reference proteome</keyword>
<dbReference type="Proteomes" id="UP000784294">
    <property type="component" value="Unassembled WGS sequence"/>
</dbReference>
<dbReference type="EMBL" id="CAAALY010062987">
    <property type="protein sequence ID" value="VEL23634.1"/>
    <property type="molecule type" value="Genomic_DNA"/>
</dbReference>
<reference evidence="1" key="1">
    <citation type="submission" date="2018-11" db="EMBL/GenBank/DDBJ databases">
        <authorList>
            <consortium name="Pathogen Informatics"/>
        </authorList>
    </citation>
    <scope>NUCLEOTIDE SEQUENCE</scope>
</reference>
<gene>
    <name evidence="1" type="ORF">PXEA_LOCUS17074</name>
</gene>
<evidence type="ECO:0000313" key="2">
    <source>
        <dbReference type="Proteomes" id="UP000784294"/>
    </source>
</evidence>